<name>A0A0C4Y8E0_9BURK</name>
<keyword evidence="2" id="KW-1185">Reference proteome</keyword>
<dbReference type="Proteomes" id="UP000031843">
    <property type="component" value="Chromosome secondary"/>
</dbReference>
<dbReference type="STRING" id="68895.RR42_s0059"/>
<evidence type="ECO:0000313" key="1">
    <source>
        <dbReference type="EMBL" id="AJG21657.1"/>
    </source>
</evidence>
<gene>
    <name evidence="1" type="ORF">RR42_s0059</name>
</gene>
<protein>
    <submittedName>
        <fullName evidence="1">Uncharacterized protein</fullName>
    </submittedName>
</protein>
<dbReference type="AlphaFoldDB" id="A0A0C4Y8E0"/>
<sequence>MRATDRRATSKLPQSKAIRQIAVAKAAREGSLGKYRARTRRGLAALRPPSLGVTTGPSCPSG</sequence>
<dbReference type="EMBL" id="CP010537">
    <property type="protein sequence ID" value="AJG21657.1"/>
    <property type="molecule type" value="Genomic_DNA"/>
</dbReference>
<evidence type="ECO:0000313" key="2">
    <source>
        <dbReference type="Proteomes" id="UP000031843"/>
    </source>
</evidence>
<accession>A0A0C4Y8E0</accession>
<proteinExistence type="predicted"/>
<organism evidence="1 2">
    <name type="scientific">Cupriavidus basilensis</name>
    <dbReference type="NCBI Taxonomy" id="68895"/>
    <lineage>
        <taxon>Bacteria</taxon>
        <taxon>Pseudomonadati</taxon>
        <taxon>Pseudomonadota</taxon>
        <taxon>Betaproteobacteria</taxon>
        <taxon>Burkholderiales</taxon>
        <taxon>Burkholderiaceae</taxon>
        <taxon>Cupriavidus</taxon>
    </lineage>
</organism>
<dbReference type="KEGG" id="cbw:RR42_s0059"/>
<reference evidence="1 2" key="1">
    <citation type="journal article" date="2015" name="Genome Announc.">
        <title>Complete Genome Sequence of Cupriavidus basilensis 4G11, Isolated from the Oak Ridge Field Research Center Site.</title>
        <authorList>
            <person name="Ray J."/>
            <person name="Waters R.J."/>
            <person name="Skerker J.M."/>
            <person name="Kuehl J.V."/>
            <person name="Price M.N."/>
            <person name="Huang J."/>
            <person name="Chakraborty R."/>
            <person name="Arkin A.P."/>
            <person name="Deutschbauer A."/>
        </authorList>
    </citation>
    <scope>NUCLEOTIDE SEQUENCE [LARGE SCALE GENOMIC DNA]</scope>
    <source>
        <strain evidence="1">4G11</strain>
    </source>
</reference>